<evidence type="ECO:0000313" key="1">
    <source>
        <dbReference type="EMBL" id="MFB2832948.1"/>
    </source>
</evidence>
<protein>
    <submittedName>
        <fullName evidence="1">Uncharacterized protein</fullName>
    </submittedName>
</protein>
<name>A0ABV4WCZ1_9CYAN</name>
<comment type="caution">
    <text evidence="1">The sequence shown here is derived from an EMBL/GenBank/DDBJ whole genome shotgun (WGS) entry which is preliminary data.</text>
</comment>
<dbReference type="RefSeq" id="WP_413275424.1">
    <property type="nucleotide sequence ID" value="NZ_JBHFNT010000004.1"/>
</dbReference>
<evidence type="ECO:0000313" key="2">
    <source>
        <dbReference type="Proteomes" id="UP001576780"/>
    </source>
</evidence>
<accession>A0ABV4WCZ1</accession>
<sequence>MPNLGLSLQLQYLSTIGSNTSSGNLPASRLADVGNINIGSFDAFYPITYLADIGNISIGSFDASTKIAGSSDVAIINVFAFDVSASSDTGNININSYDATSKLGIGSDIGNINIGSYDATSKLGIGSDTGNTNVSSYDATVKISITADCGAINSSSYDADWEEDFVAVYSPVSVLIAANSQNSSAFSIPGKIVWIDVPTTVQSRTCTLQTLAADGSSWISTGITWSTSSSVNGLVNSETLAKVSGKTGEGLNNFRLSYDSSVTGNSTHIVRSRT</sequence>
<keyword evidence="2" id="KW-1185">Reference proteome</keyword>
<dbReference type="Proteomes" id="UP001576780">
    <property type="component" value="Unassembled WGS sequence"/>
</dbReference>
<reference evidence="1 2" key="1">
    <citation type="submission" date="2024-09" db="EMBL/GenBank/DDBJ databases">
        <title>Floridaenema gen nov. (Aerosakkonemataceae, Aerosakkonematales ord. nov., Cyanobacteria) from benthic tropical and subtropical fresh waters, with the description of four new species.</title>
        <authorList>
            <person name="Moretto J.A."/>
            <person name="Berthold D.E."/>
            <person name="Lefler F.W."/>
            <person name="Huang I.-S."/>
            <person name="Laughinghouse H. IV."/>
        </authorList>
    </citation>
    <scope>NUCLEOTIDE SEQUENCE [LARGE SCALE GENOMIC DNA]</scope>
    <source>
        <strain evidence="1 2">BLCC-F167</strain>
    </source>
</reference>
<dbReference type="EMBL" id="JBHFNT010000004">
    <property type="protein sequence ID" value="MFB2832948.1"/>
    <property type="molecule type" value="Genomic_DNA"/>
</dbReference>
<gene>
    <name evidence="1" type="ORF">ACE1CA_00285</name>
</gene>
<organism evidence="1 2">
    <name type="scientific">Floridaenema evergladense BLCC-F167</name>
    <dbReference type="NCBI Taxonomy" id="3153639"/>
    <lineage>
        <taxon>Bacteria</taxon>
        <taxon>Bacillati</taxon>
        <taxon>Cyanobacteriota</taxon>
        <taxon>Cyanophyceae</taxon>
        <taxon>Oscillatoriophycideae</taxon>
        <taxon>Aerosakkonematales</taxon>
        <taxon>Aerosakkonemataceae</taxon>
        <taxon>Floridanema</taxon>
        <taxon>Floridanema evergladense</taxon>
    </lineage>
</organism>
<proteinExistence type="predicted"/>